<sequence>MAQLAKDGARMKLDDLLALARRDEPSPMEFAPGPAHDRSPGAVIQGLSG</sequence>
<name>A0ABS1VR69_9ACTN</name>
<dbReference type="EMBL" id="JAENHO010000006">
    <property type="protein sequence ID" value="MBL7257216.1"/>
    <property type="molecule type" value="Genomic_DNA"/>
</dbReference>
<gene>
    <name evidence="2" type="ORF">JKJ07_23235</name>
</gene>
<evidence type="ECO:0000256" key="1">
    <source>
        <dbReference type="SAM" id="MobiDB-lite"/>
    </source>
</evidence>
<protein>
    <submittedName>
        <fullName evidence="2">Uncharacterized protein</fullName>
    </submittedName>
</protein>
<dbReference type="RefSeq" id="WP_202993799.1">
    <property type="nucleotide sequence ID" value="NZ_JAENHO010000006.1"/>
</dbReference>
<evidence type="ECO:0000313" key="2">
    <source>
        <dbReference type="EMBL" id="MBL7257216.1"/>
    </source>
</evidence>
<comment type="caution">
    <text evidence="2">The sequence shown here is derived from an EMBL/GenBank/DDBJ whole genome shotgun (WGS) entry which is preliminary data.</text>
</comment>
<dbReference type="Proteomes" id="UP000598996">
    <property type="component" value="Unassembled WGS sequence"/>
</dbReference>
<proteinExistence type="predicted"/>
<feature type="region of interest" description="Disordered" evidence="1">
    <location>
        <begin position="23"/>
        <end position="49"/>
    </location>
</feature>
<reference evidence="2 3" key="1">
    <citation type="submission" date="2021-01" db="EMBL/GenBank/DDBJ databases">
        <title>Actinoplanes sp. nov. LDG1-01 isolated from lichen.</title>
        <authorList>
            <person name="Saeng-In P."/>
            <person name="Phongsopitanun W."/>
            <person name="Kanchanasin P."/>
            <person name="Yuki M."/>
            <person name="Kudo T."/>
            <person name="Ohkuma M."/>
            <person name="Tanasupawat S."/>
        </authorList>
    </citation>
    <scope>NUCLEOTIDE SEQUENCE [LARGE SCALE GENOMIC DNA]</scope>
    <source>
        <strain evidence="2 3">LDG1-01</strain>
    </source>
</reference>
<organism evidence="2 3">
    <name type="scientific">Paractinoplanes lichenicola</name>
    <dbReference type="NCBI Taxonomy" id="2802976"/>
    <lineage>
        <taxon>Bacteria</taxon>
        <taxon>Bacillati</taxon>
        <taxon>Actinomycetota</taxon>
        <taxon>Actinomycetes</taxon>
        <taxon>Micromonosporales</taxon>
        <taxon>Micromonosporaceae</taxon>
        <taxon>Paractinoplanes</taxon>
    </lineage>
</organism>
<keyword evidence="3" id="KW-1185">Reference proteome</keyword>
<accession>A0ABS1VR69</accession>
<evidence type="ECO:0000313" key="3">
    <source>
        <dbReference type="Proteomes" id="UP000598996"/>
    </source>
</evidence>